<dbReference type="GO" id="GO:0004571">
    <property type="term" value="F:mannosyl-oligosaccharide 1,2-alpha-mannosidase activity"/>
    <property type="evidence" value="ECO:0007669"/>
    <property type="project" value="InterPro"/>
</dbReference>
<dbReference type="GO" id="GO:0005509">
    <property type="term" value="F:calcium ion binding"/>
    <property type="evidence" value="ECO:0007669"/>
    <property type="project" value="InterPro"/>
</dbReference>
<organism evidence="8 9">
    <name type="scientific">Geotrichum candidum</name>
    <name type="common">Oospora lactis</name>
    <name type="synonym">Dipodascus geotrichum</name>
    <dbReference type="NCBI Taxonomy" id="1173061"/>
    <lineage>
        <taxon>Eukaryota</taxon>
        <taxon>Fungi</taxon>
        <taxon>Dikarya</taxon>
        <taxon>Ascomycota</taxon>
        <taxon>Saccharomycotina</taxon>
        <taxon>Dipodascomycetes</taxon>
        <taxon>Dipodascales</taxon>
        <taxon>Dipodascaceae</taxon>
        <taxon>Geotrichum</taxon>
    </lineage>
</organism>
<dbReference type="InterPro" id="IPR036026">
    <property type="entry name" value="Seven-hairpin_glycosidases"/>
</dbReference>
<dbReference type="GO" id="GO:0005975">
    <property type="term" value="P:carbohydrate metabolic process"/>
    <property type="evidence" value="ECO:0007669"/>
    <property type="project" value="InterPro"/>
</dbReference>
<dbReference type="PANTHER" id="PTHR45679">
    <property type="entry name" value="ER DEGRADATION-ENHANCING ALPHA-MANNOSIDASE-LIKE PROTEIN 2"/>
    <property type="match status" value="1"/>
</dbReference>
<evidence type="ECO:0000256" key="3">
    <source>
        <dbReference type="ARBA" id="ARBA00022824"/>
    </source>
</evidence>
<keyword evidence="9" id="KW-1185">Reference proteome</keyword>
<evidence type="ECO:0000256" key="7">
    <source>
        <dbReference type="RuleBase" id="RU361193"/>
    </source>
</evidence>
<feature type="binding site" evidence="6">
    <location>
        <position position="465"/>
    </location>
    <ligand>
        <name>Ca(2+)</name>
        <dbReference type="ChEBI" id="CHEBI:29108"/>
    </ligand>
</feature>
<feature type="active site" description="Proton donor" evidence="5">
    <location>
        <position position="342"/>
    </location>
</feature>
<comment type="subcellular location">
    <subcellularLocation>
        <location evidence="1">Endoplasmic reticulum</location>
    </subcellularLocation>
</comment>
<accession>A0A0J9XC27</accession>
<name>A0A0J9XC27_GEOCN</name>
<dbReference type="STRING" id="1173061.A0A0J9XC27"/>
<dbReference type="InterPro" id="IPR001382">
    <property type="entry name" value="Glyco_hydro_47"/>
</dbReference>
<evidence type="ECO:0000256" key="4">
    <source>
        <dbReference type="ARBA" id="ARBA00023180"/>
    </source>
</evidence>
<dbReference type="EMBL" id="CCBN010000009">
    <property type="protein sequence ID" value="CDO54853.1"/>
    <property type="molecule type" value="Genomic_DNA"/>
</dbReference>
<evidence type="ECO:0000313" key="9">
    <source>
        <dbReference type="Proteomes" id="UP000242525"/>
    </source>
</evidence>
<dbReference type="GO" id="GO:0016020">
    <property type="term" value="C:membrane"/>
    <property type="evidence" value="ECO:0007669"/>
    <property type="project" value="InterPro"/>
</dbReference>
<evidence type="ECO:0000256" key="6">
    <source>
        <dbReference type="PIRSR" id="PIRSR601382-2"/>
    </source>
</evidence>
<dbReference type="GO" id="GO:0044322">
    <property type="term" value="C:endoplasmic reticulum quality control compartment"/>
    <property type="evidence" value="ECO:0007669"/>
    <property type="project" value="GOC"/>
</dbReference>
<sequence length="706" mass="78491">MALKTRRQKAADMFYHGWNGYLEYAFPSDELRSLSCDGLDRRVDETLENASINDVLGGYSVTLVDALDTLALMGDCRGFARGVRRVENYVTFHGLNATVQLFETTIRGLGGLLSAHLYASVPRLSKCAIQGYQGSLLRLAVELGERLLPAFTTPTGLPFPRLNLLRGLADGQLTNESCASGAGSLVLEFGLLSRLTGDARYDQVARRAFSAVFDRRSELDLVGMTLDVLTGDWTPSSKYATGIGANVDSFYEYALKYAVLFDDREMLSNFTTLYRALKTNSFDGTGLFYNIDYRTSTKANNWFDSLGAFFPSVMVLSGDVADAVRTHLFYYKVWLEYGGIPERVKLVATEPDLSASRMTPMRNVRLELPWYQLRPEFAEATYYLHRATGDPFYLAAGRRVLDDLEKRYRTRCGYVGALNLATGTREDRMQSFFLSETVKYLYLLFDGDNDRSGFNRQLGNFVFSTEGHPIWYDEEVLQHAGLDAFEESGLLEGGDNEAKTPGQPANNHYLDACKSQETSAILGEGSGLSQFEQQCQVAPAGGMFIPPCEFYELLVRPDHHFEFDFFALEYFNRAKGLPLSSGQIMTASDGIWAGDRCQCGVYDRGNDTFEIVVGRVPGLAKGRVVCSDGSVWVDHLAGLRLKLTRVAEERYRVSRIEGIEVAAGAAVHVADKLAQVDFGRDGAGREMLRIAGRDVTVKGKKVENIF</sequence>
<keyword evidence="7" id="KW-0326">Glycosidase</keyword>
<feature type="active site" evidence="5">
    <location>
        <position position="376"/>
    </location>
</feature>
<keyword evidence="6" id="KW-0106">Calcium</keyword>
<dbReference type="Pfam" id="PF01532">
    <property type="entry name" value="Glyco_hydro_47"/>
    <property type="match status" value="1"/>
</dbReference>
<dbReference type="Proteomes" id="UP000242525">
    <property type="component" value="Unassembled WGS sequence"/>
</dbReference>
<proteinExistence type="inferred from homology"/>
<evidence type="ECO:0000313" key="8">
    <source>
        <dbReference type="EMBL" id="CDO54853.1"/>
    </source>
</evidence>
<keyword evidence="4" id="KW-0325">Glycoprotein</keyword>
<dbReference type="EC" id="3.2.1.-" evidence="7"/>
<dbReference type="GO" id="GO:1904380">
    <property type="term" value="P:endoplasmic reticulum mannose trimming"/>
    <property type="evidence" value="ECO:0007669"/>
    <property type="project" value="InterPro"/>
</dbReference>
<evidence type="ECO:0000256" key="1">
    <source>
        <dbReference type="ARBA" id="ARBA00004240"/>
    </source>
</evidence>
<dbReference type="InterPro" id="IPR044674">
    <property type="entry name" value="EDEM1/2/3"/>
</dbReference>
<dbReference type="OrthoDB" id="8118055at2759"/>
<feature type="active site" description="Proton donor" evidence="5">
    <location>
        <position position="103"/>
    </location>
</feature>
<dbReference type="SUPFAM" id="SSF48225">
    <property type="entry name" value="Seven-hairpin glycosidases"/>
    <property type="match status" value="1"/>
</dbReference>
<gene>
    <name evidence="8" type="ORF">BN980_GECA09s00318g</name>
</gene>
<comment type="caution">
    <text evidence="8">The sequence shown here is derived from an EMBL/GenBank/DDBJ whole genome shotgun (WGS) entry which is preliminary data.</text>
</comment>
<dbReference type="AlphaFoldDB" id="A0A0J9XC27"/>
<comment type="cofactor">
    <cofactor evidence="6">
        <name>Ca(2+)</name>
        <dbReference type="ChEBI" id="CHEBI:29108"/>
    </cofactor>
</comment>
<dbReference type="PRINTS" id="PR00747">
    <property type="entry name" value="GLYHDRLASE47"/>
</dbReference>
<dbReference type="InterPro" id="IPR012341">
    <property type="entry name" value="6hp_glycosidase-like_sf"/>
</dbReference>
<reference evidence="8" key="1">
    <citation type="submission" date="2014-03" db="EMBL/GenBank/DDBJ databases">
        <authorList>
            <person name="Casaregola S."/>
        </authorList>
    </citation>
    <scope>NUCLEOTIDE SEQUENCE [LARGE SCALE GENOMIC DNA]</scope>
    <source>
        <strain evidence="8">CLIB 918</strain>
    </source>
</reference>
<dbReference type="GO" id="GO:0036503">
    <property type="term" value="P:ERAD pathway"/>
    <property type="evidence" value="ECO:0007669"/>
    <property type="project" value="UniProtKB-ARBA"/>
</dbReference>
<evidence type="ECO:0000256" key="5">
    <source>
        <dbReference type="PIRSR" id="PIRSR601382-1"/>
    </source>
</evidence>
<comment type="similarity">
    <text evidence="2 7">Belongs to the glycosyl hydrolase 47 family.</text>
</comment>
<dbReference type="Gene3D" id="1.50.10.10">
    <property type="match status" value="1"/>
</dbReference>
<keyword evidence="3" id="KW-0256">Endoplasmic reticulum</keyword>
<feature type="active site" evidence="5">
    <location>
        <position position="248"/>
    </location>
</feature>
<keyword evidence="7" id="KW-0378">Hydrolase</keyword>
<dbReference type="PANTHER" id="PTHR45679:SF5">
    <property type="entry name" value="ER DEGRADATION-ENHANCING ALPHA-MANNOSIDASE-LIKE PROTEIN 1"/>
    <property type="match status" value="1"/>
</dbReference>
<keyword evidence="6" id="KW-0479">Metal-binding</keyword>
<evidence type="ECO:0000256" key="2">
    <source>
        <dbReference type="ARBA" id="ARBA00007658"/>
    </source>
</evidence>
<protein>
    <recommendedName>
        <fullName evidence="7">alpha-1,2-Mannosidase</fullName>
        <ecNumber evidence="7">3.2.1.-</ecNumber>
    </recommendedName>
</protein>